<dbReference type="InterPro" id="IPR003593">
    <property type="entry name" value="AAA+_ATPase"/>
</dbReference>
<name>A0A829H1Y6_LACPA</name>
<feature type="domain" description="ABC transporter" evidence="3">
    <location>
        <begin position="4"/>
        <end position="234"/>
    </location>
</feature>
<dbReference type="PANTHER" id="PTHR43582">
    <property type="entry name" value="LINEARMYCIN RESISTANCE ATP-BINDING PROTEIN LNRL"/>
    <property type="match status" value="1"/>
</dbReference>
<dbReference type="InterPro" id="IPR003439">
    <property type="entry name" value="ABC_transporter-like_ATP-bd"/>
</dbReference>
<evidence type="ECO:0000313" key="4">
    <source>
        <dbReference type="EMBL" id="EPC69120.1"/>
    </source>
</evidence>
<proteinExistence type="predicted"/>
<protein>
    <submittedName>
        <fullName evidence="4">Multidrug ABC transporter ATPase</fullName>
    </submittedName>
</protein>
<evidence type="ECO:0000313" key="5">
    <source>
        <dbReference type="Proteomes" id="UP000014264"/>
    </source>
</evidence>
<dbReference type="PROSITE" id="PS00211">
    <property type="entry name" value="ABC_TRANSPORTER_1"/>
    <property type="match status" value="1"/>
</dbReference>
<gene>
    <name evidence="4" type="ORF">Lpp14_01239</name>
</gene>
<evidence type="ECO:0000256" key="2">
    <source>
        <dbReference type="ARBA" id="ARBA00022840"/>
    </source>
</evidence>
<dbReference type="InterPro" id="IPR017871">
    <property type="entry name" value="ABC_transporter-like_CS"/>
</dbReference>
<comment type="caution">
    <text evidence="4">The sequence shown here is derived from an EMBL/GenBank/DDBJ whole genome shotgun (WGS) entry which is preliminary data.</text>
</comment>
<dbReference type="InterPro" id="IPR027417">
    <property type="entry name" value="P-loop_NTPase"/>
</dbReference>
<keyword evidence="1" id="KW-0547">Nucleotide-binding</keyword>
<dbReference type="AlphaFoldDB" id="A0A829H1Y6"/>
<organism evidence="4 5">
    <name type="scientific">Lacticaseibacillus paracasei subsp. paracasei Lpp14</name>
    <dbReference type="NCBI Taxonomy" id="1256204"/>
    <lineage>
        <taxon>Bacteria</taxon>
        <taxon>Bacillati</taxon>
        <taxon>Bacillota</taxon>
        <taxon>Bacilli</taxon>
        <taxon>Lactobacillales</taxon>
        <taxon>Lactobacillaceae</taxon>
        <taxon>Lacticaseibacillus</taxon>
    </lineage>
</organism>
<dbReference type="GO" id="GO:0016887">
    <property type="term" value="F:ATP hydrolysis activity"/>
    <property type="evidence" value="ECO:0007669"/>
    <property type="project" value="InterPro"/>
</dbReference>
<reference evidence="4 5" key="1">
    <citation type="journal article" date="2013" name="PLoS ONE">
        <title>Lactobacillus paracasei comparative genomics: towards species pan-genome definition and exploitation of diversity.</title>
        <authorList>
            <person name="Smokvina T."/>
            <person name="Wels M."/>
            <person name="Polka J."/>
            <person name="Chervaux C."/>
            <person name="Brisse S."/>
            <person name="Boekhorst J."/>
            <person name="van Hylckama Vlieg J.E."/>
            <person name="Siezen R.J."/>
        </authorList>
    </citation>
    <scope>NUCLEOTIDE SEQUENCE [LARGE SCALE GENOMIC DNA]</scope>
    <source>
        <strain evidence="4 5">Lpp14</strain>
    </source>
</reference>
<evidence type="ECO:0000256" key="1">
    <source>
        <dbReference type="ARBA" id="ARBA00022741"/>
    </source>
</evidence>
<dbReference type="CDD" id="cd03230">
    <property type="entry name" value="ABC_DR_subfamily_A"/>
    <property type="match status" value="1"/>
</dbReference>
<dbReference type="Gene3D" id="3.40.50.300">
    <property type="entry name" value="P-loop containing nucleotide triphosphate hydrolases"/>
    <property type="match status" value="1"/>
</dbReference>
<dbReference type="EMBL" id="ANJZ01000033">
    <property type="protein sequence ID" value="EPC69120.1"/>
    <property type="molecule type" value="Genomic_DNA"/>
</dbReference>
<dbReference type="GO" id="GO:0005524">
    <property type="term" value="F:ATP binding"/>
    <property type="evidence" value="ECO:0007669"/>
    <property type="project" value="UniProtKB-KW"/>
</dbReference>
<keyword evidence="2" id="KW-0067">ATP-binding</keyword>
<dbReference type="Pfam" id="PF00005">
    <property type="entry name" value="ABC_tran"/>
    <property type="match status" value="1"/>
</dbReference>
<dbReference type="PROSITE" id="PS50893">
    <property type="entry name" value="ABC_TRANSPORTER_2"/>
    <property type="match status" value="1"/>
</dbReference>
<dbReference type="SMART" id="SM00382">
    <property type="entry name" value="AAA"/>
    <property type="match status" value="1"/>
</dbReference>
<dbReference type="Proteomes" id="UP000014264">
    <property type="component" value="Unassembled WGS sequence"/>
</dbReference>
<evidence type="ECO:0000259" key="3">
    <source>
        <dbReference type="PROSITE" id="PS50893"/>
    </source>
</evidence>
<dbReference type="PANTHER" id="PTHR43582:SF2">
    <property type="entry name" value="LINEARMYCIN RESISTANCE ATP-BINDING PROTEIN LNRL"/>
    <property type="match status" value="1"/>
</dbReference>
<accession>A0A829H1Y6</accession>
<dbReference type="SUPFAM" id="SSF52540">
    <property type="entry name" value="P-loop containing nucleoside triphosphate hydrolases"/>
    <property type="match status" value="1"/>
</dbReference>
<sequence>MNILKVTNLCKTYKTGKKVLTDLNFTVEAGEILGFLGPNGAGKSTTINIISTLLKADAGSIVYFNNPDLSNKAIKKRLGIVPQDIALYEDISAYENVKFFAALYGVKRDVMREKVDSALEKVGLLDRKDDKPETFSGGMKRRLNIACAIAHEPDLIIFDEPTVGIDPQSRNHILESIKLLRKNGATVIYVTHYMEEVQQICDRIIIMDGGTVLLNDKLANILKTFGGATYQLTLVGTPSTKDVQILESMTGISQAECLGRNDLLLRMTDTFSLNRSLVFLNKHGLALTDIVKQERSLEDVFLTLTGKRLRD</sequence>